<feature type="transmembrane region" description="Helical" evidence="7">
    <location>
        <begin position="119"/>
        <end position="139"/>
    </location>
</feature>
<keyword evidence="5 7" id="KW-1133">Transmembrane helix</keyword>
<dbReference type="PANTHER" id="PTHR43337:SF1">
    <property type="entry name" value="XANTHINE_URACIL PERMEASE C887.17-RELATED"/>
    <property type="match status" value="1"/>
</dbReference>
<evidence type="ECO:0000256" key="5">
    <source>
        <dbReference type="ARBA" id="ARBA00022989"/>
    </source>
</evidence>
<proteinExistence type="inferred from homology"/>
<evidence type="ECO:0000256" key="4">
    <source>
        <dbReference type="ARBA" id="ARBA00022692"/>
    </source>
</evidence>
<reference evidence="8 9" key="1">
    <citation type="submission" date="2024-03" db="EMBL/GenBank/DDBJ databases">
        <title>Human intestinal bacterial collection.</title>
        <authorList>
            <person name="Pauvert C."/>
            <person name="Hitch T.C.A."/>
            <person name="Clavel T."/>
        </authorList>
    </citation>
    <scope>NUCLEOTIDE SEQUENCE [LARGE SCALE GENOMIC DNA]</scope>
    <source>
        <strain evidence="8 9">CLA-AP-H27</strain>
    </source>
</reference>
<evidence type="ECO:0000256" key="7">
    <source>
        <dbReference type="SAM" id="Phobius"/>
    </source>
</evidence>
<dbReference type="Proteomes" id="UP001437460">
    <property type="component" value="Unassembled WGS sequence"/>
</dbReference>
<feature type="transmembrane region" description="Helical" evidence="7">
    <location>
        <begin position="25"/>
        <end position="46"/>
    </location>
</feature>
<protein>
    <submittedName>
        <fullName evidence="8">NCS2 family permease</fullName>
    </submittedName>
</protein>
<dbReference type="InterPro" id="IPR006043">
    <property type="entry name" value="NCS2"/>
</dbReference>
<gene>
    <name evidence="8" type="ORF">WMO41_15250</name>
</gene>
<feature type="transmembrane region" description="Helical" evidence="7">
    <location>
        <begin position="249"/>
        <end position="278"/>
    </location>
</feature>
<organism evidence="8 9">
    <name type="scientific">Ventrimonas faecis</name>
    <dbReference type="NCBI Taxonomy" id="3133170"/>
    <lineage>
        <taxon>Bacteria</taxon>
        <taxon>Bacillati</taxon>
        <taxon>Bacillota</taxon>
        <taxon>Clostridia</taxon>
        <taxon>Lachnospirales</taxon>
        <taxon>Lachnospiraceae</taxon>
        <taxon>Ventrimonas</taxon>
    </lineage>
</organism>
<dbReference type="InterPro" id="IPR045018">
    <property type="entry name" value="Azg-like"/>
</dbReference>
<feature type="transmembrane region" description="Helical" evidence="7">
    <location>
        <begin position="221"/>
        <end position="237"/>
    </location>
</feature>
<keyword evidence="3" id="KW-0813">Transport</keyword>
<keyword evidence="4 7" id="KW-0812">Transmembrane</keyword>
<feature type="transmembrane region" description="Helical" evidence="7">
    <location>
        <begin position="66"/>
        <end position="85"/>
    </location>
</feature>
<dbReference type="EMBL" id="JBBMFJ010000049">
    <property type="protein sequence ID" value="MEQ2564502.1"/>
    <property type="molecule type" value="Genomic_DNA"/>
</dbReference>
<evidence type="ECO:0000313" key="8">
    <source>
        <dbReference type="EMBL" id="MEQ2564502.1"/>
    </source>
</evidence>
<evidence type="ECO:0000256" key="1">
    <source>
        <dbReference type="ARBA" id="ARBA00004127"/>
    </source>
</evidence>
<keyword evidence="9" id="KW-1185">Reference proteome</keyword>
<evidence type="ECO:0000256" key="3">
    <source>
        <dbReference type="ARBA" id="ARBA00022448"/>
    </source>
</evidence>
<dbReference type="PANTHER" id="PTHR43337">
    <property type="entry name" value="XANTHINE/URACIL PERMEASE C887.17-RELATED"/>
    <property type="match status" value="1"/>
</dbReference>
<feature type="transmembrane region" description="Helical" evidence="7">
    <location>
        <begin position="97"/>
        <end position="113"/>
    </location>
</feature>
<comment type="caution">
    <text evidence="8">The sequence shown here is derived from an EMBL/GenBank/DDBJ whole genome shotgun (WGS) entry which is preliminary data.</text>
</comment>
<dbReference type="RefSeq" id="WP_349230491.1">
    <property type="nucleotide sequence ID" value="NZ_JBBMFJ010000049.1"/>
</dbReference>
<dbReference type="Pfam" id="PF00860">
    <property type="entry name" value="Xan_ur_permease"/>
    <property type="match status" value="1"/>
</dbReference>
<comment type="subcellular location">
    <subcellularLocation>
        <location evidence="1">Endomembrane system</location>
        <topology evidence="1">Multi-pass membrane protein</topology>
    </subcellularLocation>
</comment>
<sequence length="309" mass="33616">MGKREGFFERFFKVSQSGSTMRTEVLAGITTFITVAYILILNPQILADPFAIVGNAEMAAKVSNGVFIGTCIGAFIGTMLCAVYAKVPLAQAPGMGLNAFFAYTVVLGMGYTYNQTLTIVFLSGLLFIMITAVGLRQAIIRAIPEPIKLAITPGIGLFITIIGLKNAGLVVSNPSTLVSMVDFAQWRNGENTALICGAPGCIVWPDRDWRAARKTGKGRDSHWNCMIFVGILMLSNIREVDFSDMTNALPAFCTIVFMPFTYSIANGIAMGLISYCLLKVLSRRRCEVEVLTMVIAVVFAFRYAFMTLG</sequence>
<evidence type="ECO:0000313" key="9">
    <source>
        <dbReference type="Proteomes" id="UP001437460"/>
    </source>
</evidence>
<name>A0ABV1HQB7_9FIRM</name>
<comment type="similarity">
    <text evidence="2">Belongs to the nucleobase:cation symporter-2 (NCS2) (TC 2.A.40) family. Azg-like subfamily.</text>
</comment>
<evidence type="ECO:0000256" key="6">
    <source>
        <dbReference type="ARBA" id="ARBA00023136"/>
    </source>
</evidence>
<evidence type="ECO:0000256" key="2">
    <source>
        <dbReference type="ARBA" id="ARBA00005697"/>
    </source>
</evidence>
<accession>A0ABV1HQB7</accession>
<feature type="transmembrane region" description="Helical" evidence="7">
    <location>
        <begin position="290"/>
        <end position="308"/>
    </location>
</feature>
<keyword evidence="6 7" id="KW-0472">Membrane</keyword>